<accession>A0A450UGD6</accession>
<organism evidence="1">
    <name type="scientific">Candidatus Kentrum sp. LFY</name>
    <dbReference type="NCBI Taxonomy" id="2126342"/>
    <lineage>
        <taxon>Bacteria</taxon>
        <taxon>Pseudomonadati</taxon>
        <taxon>Pseudomonadota</taxon>
        <taxon>Gammaproteobacteria</taxon>
        <taxon>Candidatus Kentrum</taxon>
    </lineage>
</organism>
<evidence type="ECO:0000313" key="1">
    <source>
        <dbReference type="EMBL" id="VFJ91589.1"/>
    </source>
</evidence>
<reference evidence="1" key="1">
    <citation type="submission" date="2019-02" db="EMBL/GenBank/DDBJ databases">
        <authorList>
            <person name="Gruber-Vodicka R. H."/>
            <person name="Seah K. B. B."/>
        </authorList>
    </citation>
    <scope>NUCLEOTIDE SEQUENCE</scope>
    <source>
        <strain evidence="1">BECK_M6</strain>
        <strain evidence="2">BECK_M7</strain>
    </source>
</reference>
<dbReference type="AlphaFoldDB" id="A0A450UGD6"/>
<evidence type="ECO:0000313" key="2">
    <source>
        <dbReference type="EMBL" id="VFJ97250.1"/>
    </source>
</evidence>
<dbReference type="EMBL" id="CAADFF010000097">
    <property type="protein sequence ID" value="VFJ97250.1"/>
    <property type="molecule type" value="Genomic_DNA"/>
</dbReference>
<sequence length="85" mass="9349">MSILPWSVGIDHSVTAEIIAEALESLPTPYRFELTSLTRETYAPLAEHIERVGVTVYTRSAHADQKDEAFDVLAAAELKELGYGS</sequence>
<dbReference type="EMBL" id="CAADFH010000017">
    <property type="protein sequence ID" value="VFJ91589.1"/>
    <property type="molecule type" value="Genomic_DNA"/>
</dbReference>
<gene>
    <name evidence="1" type="ORF">BECKLFY1418A_GA0070994_101714</name>
    <name evidence="2" type="ORF">BECKLFY1418B_GA0070995_109715</name>
</gene>
<name>A0A450UGD6_9GAMM</name>
<proteinExistence type="predicted"/>
<protein>
    <submittedName>
        <fullName evidence="1">Uncharacterized protein</fullName>
    </submittedName>
</protein>